<comment type="caution">
    <text evidence="2">The sequence shown here is derived from an EMBL/GenBank/DDBJ whole genome shotgun (WGS) entry which is preliminary data.</text>
</comment>
<feature type="region of interest" description="Disordered" evidence="1">
    <location>
        <begin position="282"/>
        <end position="372"/>
    </location>
</feature>
<feature type="compositionally biased region" description="Low complexity" evidence="1">
    <location>
        <begin position="303"/>
        <end position="318"/>
    </location>
</feature>
<evidence type="ECO:0000313" key="2">
    <source>
        <dbReference type="EMBL" id="MFC0212375.1"/>
    </source>
</evidence>
<reference evidence="2 3" key="1">
    <citation type="submission" date="2024-09" db="EMBL/GenBank/DDBJ databases">
        <authorList>
            <person name="Sun Q."/>
            <person name="Mori K."/>
        </authorList>
    </citation>
    <scope>NUCLEOTIDE SEQUENCE [LARGE SCALE GENOMIC DNA]</scope>
    <source>
        <strain evidence="2 3">CCM 7759</strain>
    </source>
</reference>
<dbReference type="Proteomes" id="UP001589776">
    <property type="component" value="Unassembled WGS sequence"/>
</dbReference>
<proteinExistence type="predicted"/>
<protein>
    <submittedName>
        <fullName evidence="2">Uncharacterized protein</fullName>
    </submittedName>
</protein>
<dbReference type="RefSeq" id="WP_377469526.1">
    <property type="nucleotide sequence ID" value="NZ_JBHLWN010000029.1"/>
</dbReference>
<gene>
    <name evidence="2" type="ORF">ACFFK0_07860</name>
</gene>
<feature type="compositionally biased region" description="Low complexity" evidence="1">
    <location>
        <begin position="352"/>
        <end position="365"/>
    </location>
</feature>
<name>A0ABV6DI94_9BACL</name>
<organism evidence="2 3">
    <name type="scientific">Paenibacillus chartarius</name>
    <dbReference type="NCBI Taxonomy" id="747481"/>
    <lineage>
        <taxon>Bacteria</taxon>
        <taxon>Bacillati</taxon>
        <taxon>Bacillota</taxon>
        <taxon>Bacilli</taxon>
        <taxon>Bacillales</taxon>
        <taxon>Paenibacillaceae</taxon>
        <taxon>Paenibacillus</taxon>
    </lineage>
</organism>
<evidence type="ECO:0000256" key="1">
    <source>
        <dbReference type="SAM" id="MobiDB-lite"/>
    </source>
</evidence>
<feature type="compositionally biased region" description="Basic and acidic residues" evidence="1">
    <location>
        <begin position="319"/>
        <end position="328"/>
    </location>
</feature>
<accession>A0ABV6DI94</accession>
<keyword evidence="3" id="KW-1185">Reference proteome</keyword>
<dbReference type="EMBL" id="JBHLWN010000029">
    <property type="protein sequence ID" value="MFC0212375.1"/>
    <property type="molecule type" value="Genomic_DNA"/>
</dbReference>
<sequence>MEAMLIVLIVMVAVIIAFNAANRKNSASPASRRPVRRPEFVPYDRSKLPPRLGLLHGVPLADTENRLLQAFDDAFGNRVVERMLDRYPRMSVDEAECRLFELKRYFLMGALLRSTPMFSDEVDDVWHEMLMFTREYERFGQSFVGATIHHAPHAGKTEMPGERAWFDWLYAHLFEATPYSSRLWHGFCRYPMDRGQLKLLAEGDPAELRQKYFHAERADAYPDIGMTIERLIRQAKEELRYAGEQTHFEREQAVPDYVSGALLGVSAAMLFYSMSDSGSFEQGMEQVLTPEEEEQLRKNEDTSSGCSYSSCSYGSSDDQGGRDNDGGRGGDGGYDSGDSGGSGGSDHGDGGSSSCSSSSGSSCGSSCGGGGD</sequence>
<evidence type="ECO:0000313" key="3">
    <source>
        <dbReference type="Proteomes" id="UP001589776"/>
    </source>
</evidence>
<feature type="compositionally biased region" description="Gly residues" evidence="1">
    <location>
        <begin position="329"/>
        <end position="345"/>
    </location>
</feature>